<dbReference type="InterPro" id="IPR009057">
    <property type="entry name" value="Homeodomain-like_sf"/>
</dbReference>
<dbReference type="OrthoDB" id="2506496at2759"/>
<dbReference type="SUPFAM" id="SSF46689">
    <property type="entry name" value="Homeodomain-like"/>
    <property type="match status" value="1"/>
</dbReference>
<dbReference type="EMBL" id="GL883169">
    <property type="protein sequence ID" value="EGF98775.1"/>
    <property type="molecule type" value="Genomic_DNA"/>
</dbReference>
<dbReference type="InParanoid" id="F4S984"/>
<name>F4S984_MELLP</name>
<protein>
    <submittedName>
        <fullName evidence="1">Uncharacterized protein</fullName>
    </submittedName>
</protein>
<dbReference type="KEGG" id="mlr:MELLADRAFT_113245"/>
<dbReference type="HOGENOM" id="CLU_056788_1_7_1"/>
<proteinExistence type="predicted"/>
<organism evidence="2">
    <name type="scientific">Melampsora larici-populina (strain 98AG31 / pathotype 3-4-7)</name>
    <name type="common">Poplar leaf rust fungus</name>
    <dbReference type="NCBI Taxonomy" id="747676"/>
    <lineage>
        <taxon>Eukaryota</taxon>
        <taxon>Fungi</taxon>
        <taxon>Dikarya</taxon>
        <taxon>Basidiomycota</taxon>
        <taxon>Pucciniomycotina</taxon>
        <taxon>Pucciniomycetes</taxon>
        <taxon>Pucciniales</taxon>
        <taxon>Melampsoraceae</taxon>
        <taxon>Melampsora</taxon>
    </lineage>
</organism>
<dbReference type="PANTHER" id="PTHR46564">
    <property type="entry name" value="TRANSPOSASE"/>
    <property type="match status" value="1"/>
</dbReference>
<gene>
    <name evidence="1" type="ORF">MELLADRAFT_113245</name>
</gene>
<evidence type="ECO:0000313" key="2">
    <source>
        <dbReference type="Proteomes" id="UP000001072"/>
    </source>
</evidence>
<keyword evidence="2" id="KW-1185">Reference proteome</keyword>
<dbReference type="AlphaFoldDB" id="F4S984"/>
<dbReference type="GeneID" id="18924928"/>
<dbReference type="PANTHER" id="PTHR46564:SF1">
    <property type="entry name" value="TRANSPOSASE"/>
    <property type="match status" value="1"/>
</dbReference>
<reference evidence="2" key="1">
    <citation type="journal article" date="2011" name="Proc. Natl. Acad. Sci. U.S.A.">
        <title>Obligate biotrophy features unraveled by the genomic analysis of rust fungi.</title>
        <authorList>
            <person name="Duplessis S."/>
            <person name="Cuomo C.A."/>
            <person name="Lin Y.-C."/>
            <person name="Aerts A."/>
            <person name="Tisserant E."/>
            <person name="Veneault-Fourrey C."/>
            <person name="Joly D.L."/>
            <person name="Hacquard S."/>
            <person name="Amselem J."/>
            <person name="Cantarel B.L."/>
            <person name="Chiu R."/>
            <person name="Coutinho P.M."/>
            <person name="Feau N."/>
            <person name="Field M."/>
            <person name="Frey P."/>
            <person name="Gelhaye E."/>
            <person name="Goldberg J."/>
            <person name="Grabherr M.G."/>
            <person name="Kodira C.D."/>
            <person name="Kohler A."/>
            <person name="Kuees U."/>
            <person name="Lindquist E.A."/>
            <person name="Lucas S.M."/>
            <person name="Mago R."/>
            <person name="Mauceli E."/>
            <person name="Morin E."/>
            <person name="Murat C."/>
            <person name="Pangilinan J.L."/>
            <person name="Park R."/>
            <person name="Pearson M."/>
            <person name="Quesneville H."/>
            <person name="Rouhier N."/>
            <person name="Sakthikumar S."/>
            <person name="Salamov A.A."/>
            <person name="Schmutz J."/>
            <person name="Selles B."/>
            <person name="Shapiro H."/>
            <person name="Tanguay P."/>
            <person name="Tuskan G.A."/>
            <person name="Henrissat B."/>
            <person name="Van de Peer Y."/>
            <person name="Rouze P."/>
            <person name="Ellis J.G."/>
            <person name="Dodds P.N."/>
            <person name="Schein J.E."/>
            <person name="Zhong S."/>
            <person name="Hamelin R.C."/>
            <person name="Grigoriev I.V."/>
            <person name="Szabo L.J."/>
            <person name="Martin F."/>
        </authorList>
    </citation>
    <scope>NUCLEOTIDE SEQUENCE [LARGE SCALE GENOMIC DNA]</scope>
    <source>
        <strain evidence="2">98AG31 / pathotype 3-4-7</strain>
    </source>
</reference>
<dbReference type="RefSeq" id="XP_007417955.1">
    <property type="nucleotide sequence ID" value="XM_007417893.1"/>
</dbReference>
<sequence>MGYKYYAPQIKSRHHHKSVTGVDLATARIHLETNVSRQSISRWNEKVRLTGCVVSDPATYKVQGRNPIYDDDDLVVLHDVIQEDPTLYLDEIQDIMHQLVNKKPCIASIAKTIEKKLNFTFKKGGTVDPRQSLEMQGIFSRRIGAMPSQYMVFLDEVGANERDIFRKYIRSEKGTRGERLVHS</sequence>
<dbReference type="VEuPathDB" id="FungiDB:MELLADRAFT_113245"/>
<evidence type="ECO:0000313" key="1">
    <source>
        <dbReference type="EMBL" id="EGF98775.1"/>
    </source>
</evidence>
<dbReference type="Proteomes" id="UP000001072">
    <property type="component" value="Unassembled WGS sequence"/>
</dbReference>
<accession>F4S984</accession>